<proteinExistence type="predicted"/>
<accession>A0AA40DQA5</accession>
<evidence type="ECO:0000313" key="2">
    <source>
        <dbReference type="Proteomes" id="UP001172101"/>
    </source>
</evidence>
<name>A0AA40DQA5_9PEZI</name>
<dbReference type="AlphaFoldDB" id="A0AA40DQA5"/>
<sequence>MHQSFYPINQGASRITIQDGQRYADVKEDITASAKFSFVGEASLLARVLDGSIGGGASLKGQRSEENVYMVARLETAYFHPSPSYFKQCLGLTELITGLKIAWGATVSTECGREFTGTAGADAQVPAGLVDVQVGAHAAVSTASRTVSAFGKPADFVLGIQVQKLYHKRAFLVGRPSLATKRVARNAVLADDEPVSEEDDCEPFTVTDLDGSDVDGFVPMDTGGEDEIWFVPCGLA</sequence>
<organism evidence="1 2">
    <name type="scientific">Lasiosphaeria miniovina</name>
    <dbReference type="NCBI Taxonomy" id="1954250"/>
    <lineage>
        <taxon>Eukaryota</taxon>
        <taxon>Fungi</taxon>
        <taxon>Dikarya</taxon>
        <taxon>Ascomycota</taxon>
        <taxon>Pezizomycotina</taxon>
        <taxon>Sordariomycetes</taxon>
        <taxon>Sordariomycetidae</taxon>
        <taxon>Sordariales</taxon>
        <taxon>Lasiosphaeriaceae</taxon>
        <taxon>Lasiosphaeria</taxon>
    </lineage>
</organism>
<dbReference type="RefSeq" id="XP_060292825.1">
    <property type="nucleotide sequence ID" value="XM_060440292.1"/>
</dbReference>
<comment type="caution">
    <text evidence="1">The sequence shown here is derived from an EMBL/GenBank/DDBJ whole genome shotgun (WGS) entry which is preliminary data.</text>
</comment>
<protein>
    <submittedName>
        <fullName evidence="1">Uncharacterized protein</fullName>
    </submittedName>
</protein>
<evidence type="ECO:0000313" key="1">
    <source>
        <dbReference type="EMBL" id="KAK0709521.1"/>
    </source>
</evidence>
<keyword evidence="2" id="KW-1185">Reference proteome</keyword>
<dbReference type="Proteomes" id="UP001172101">
    <property type="component" value="Unassembled WGS sequence"/>
</dbReference>
<gene>
    <name evidence="1" type="ORF">B0T26DRAFT_678924</name>
</gene>
<reference evidence="1" key="1">
    <citation type="submission" date="2023-06" db="EMBL/GenBank/DDBJ databases">
        <title>Genome-scale phylogeny and comparative genomics of the fungal order Sordariales.</title>
        <authorList>
            <consortium name="Lawrence Berkeley National Laboratory"/>
            <person name="Hensen N."/>
            <person name="Bonometti L."/>
            <person name="Westerberg I."/>
            <person name="Brannstrom I.O."/>
            <person name="Guillou S."/>
            <person name="Cros-Aarteil S."/>
            <person name="Calhoun S."/>
            <person name="Haridas S."/>
            <person name="Kuo A."/>
            <person name="Mondo S."/>
            <person name="Pangilinan J."/>
            <person name="Riley R."/>
            <person name="LaButti K."/>
            <person name="Andreopoulos B."/>
            <person name="Lipzen A."/>
            <person name="Chen C."/>
            <person name="Yanf M."/>
            <person name="Daum C."/>
            <person name="Ng V."/>
            <person name="Clum A."/>
            <person name="Steindorff A."/>
            <person name="Ohm R."/>
            <person name="Martin F."/>
            <person name="Silar P."/>
            <person name="Natvig D."/>
            <person name="Lalanne C."/>
            <person name="Gautier V."/>
            <person name="Ament-velasquez S.L."/>
            <person name="Kruys A."/>
            <person name="Hutchinson M.I."/>
            <person name="Powell A.J."/>
            <person name="Barry K."/>
            <person name="Miller A.N."/>
            <person name="Grigoriev I.V."/>
            <person name="Debuchy R."/>
            <person name="Gladieux P."/>
            <person name="Thoren M.H."/>
            <person name="Johannesson H."/>
        </authorList>
    </citation>
    <scope>NUCLEOTIDE SEQUENCE</scope>
    <source>
        <strain evidence="1">SMH2392-1A</strain>
    </source>
</reference>
<dbReference type="GeneID" id="85323562"/>
<dbReference type="EMBL" id="JAUIRO010000006">
    <property type="protein sequence ID" value="KAK0709521.1"/>
    <property type="molecule type" value="Genomic_DNA"/>
</dbReference>